<organism evidence="4 5">
    <name type="scientific">Paenibacillus dendrobii</name>
    <dbReference type="NCBI Taxonomy" id="2691084"/>
    <lineage>
        <taxon>Bacteria</taxon>
        <taxon>Bacillati</taxon>
        <taxon>Bacillota</taxon>
        <taxon>Bacilli</taxon>
        <taxon>Bacillales</taxon>
        <taxon>Paenibacillaceae</taxon>
        <taxon>Paenibacillus</taxon>
    </lineage>
</organism>
<comment type="caution">
    <text evidence="4">The sequence shown here is derived from an EMBL/GenBank/DDBJ whole genome shotgun (WGS) entry which is preliminary data.</text>
</comment>
<sequence length="254" mass="27251">MEYPYSLNSKTILITGASSGIGRETAVVLDQLGATLILTGRNKESLEETKLSLDATKPHIIAPFDLNSTSDIKAWMKDLTKQYNILIDGVVHSAGLHKTIPLRLGDLAHYDQLMNINLYAGTALLQCMLSKKVGKSGFSFVFMSSIMGAVGQSGISAYSASKGAINAFVRSAALEVADKNARVNSIAPGFVKSEMSENSFSLLTIEQQEKIIEYHPLGIGNPKDIAYGAAFLLSDAAKWITGTVLTIDGGYTCH</sequence>
<evidence type="ECO:0000259" key="3">
    <source>
        <dbReference type="SMART" id="SM00822"/>
    </source>
</evidence>
<dbReference type="SMART" id="SM00822">
    <property type="entry name" value="PKS_KR"/>
    <property type="match status" value="1"/>
</dbReference>
<dbReference type="InterPro" id="IPR002347">
    <property type="entry name" value="SDR_fam"/>
</dbReference>
<dbReference type="SUPFAM" id="SSF51735">
    <property type="entry name" value="NAD(P)-binding Rossmann-fold domains"/>
    <property type="match status" value="1"/>
</dbReference>
<dbReference type="EMBL" id="WUBI01000004">
    <property type="protein sequence ID" value="MWV46625.1"/>
    <property type="molecule type" value="Genomic_DNA"/>
</dbReference>
<dbReference type="Proteomes" id="UP000460318">
    <property type="component" value="Unassembled WGS sequence"/>
</dbReference>
<dbReference type="PANTHER" id="PTHR43975:SF2">
    <property type="entry name" value="EG:BACR7A4.14 PROTEIN-RELATED"/>
    <property type="match status" value="1"/>
</dbReference>
<reference evidence="4 5" key="1">
    <citation type="submission" date="2019-12" db="EMBL/GenBank/DDBJ databases">
        <title>Paenibacillus sp. nov., an endophytic bacterium isolated from the stem of Dendrobium.</title>
        <authorList>
            <person name="Zhao R."/>
        </authorList>
    </citation>
    <scope>NUCLEOTIDE SEQUENCE [LARGE SCALE GENOMIC DNA]</scope>
    <source>
        <strain evidence="4 5">HJL G12</strain>
    </source>
</reference>
<evidence type="ECO:0000256" key="1">
    <source>
        <dbReference type="ARBA" id="ARBA00006484"/>
    </source>
</evidence>
<dbReference type="PRINTS" id="PR00081">
    <property type="entry name" value="GDHRDH"/>
</dbReference>
<dbReference type="InterPro" id="IPR020904">
    <property type="entry name" value="Sc_DH/Rdtase_CS"/>
</dbReference>
<gene>
    <name evidence="4" type="ORF">GRF59_23740</name>
</gene>
<keyword evidence="2" id="KW-0560">Oxidoreductase</keyword>
<evidence type="ECO:0000313" key="4">
    <source>
        <dbReference type="EMBL" id="MWV46625.1"/>
    </source>
</evidence>
<dbReference type="AlphaFoldDB" id="A0A7X3LJU0"/>
<dbReference type="PROSITE" id="PS00061">
    <property type="entry name" value="ADH_SHORT"/>
    <property type="match status" value="1"/>
</dbReference>
<feature type="domain" description="Ketoreductase" evidence="3">
    <location>
        <begin position="10"/>
        <end position="194"/>
    </location>
</feature>
<dbReference type="CDD" id="cd05233">
    <property type="entry name" value="SDR_c"/>
    <property type="match status" value="1"/>
</dbReference>
<dbReference type="GO" id="GO:0016491">
    <property type="term" value="F:oxidoreductase activity"/>
    <property type="evidence" value="ECO:0007669"/>
    <property type="project" value="UniProtKB-KW"/>
</dbReference>
<keyword evidence="5" id="KW-1185">Reference proteome</keyword>
<dbReference type="GO" id="GO:0008206">
    <property type="term" value="P:bile acid metabolic process"/>
    <property type="evidence" value="ECO:0007669"/>
    <property type="project" value="UniProtKB-ARBA"/>
</dbReference>
<dbReference type="FunFam" id="3.40.50.720:FF:000084">
    <property type="entry name" value="Short-chain dehydrogenase reductase"/>
    <property type="match status" value="1"/>
</dbReference>
<evidence type="ECO:0000256" key="2">
    <source>
        <dbReference type="ARBA" id="ARBA00023002"/>
    </source>
</evidence>
<evidence type="ECO:0000313" key="5">
    <source>
        <dbReference type="Proteomes" id="UP000460318"/>
    </source>
</evidence>
<dbReference type="InterPro" id="IPR036291">
    <property type="entry name" value="NAD(P)-bd_dom_sf"/>
</dbReference>
<dbReference type="Pfam" id="PF13561">
    <property type="entry name" value="adh_short_C2"/>
    <property type="match status" value="1"/>
</dbReference>
<accession>A0A7X3LJU0</accession>
<comment type="similarity">
    <text evidence="1">Belongs to the short-chain dehydrogenases/reductases (SDR) family.</text>
</comment>
<dbReference type="PANTHER" id="PTHR43975">
    <property type="entry name" value="ZGC:101858"/>
    <property type="match status" value="1"/>
</dbReference>
<dbReference type="InterPro" id="IPR057326">
    <property type="entry name" value="KR_dom"/>
</dbReference>
<dbReference type="Gene3D" id="3.40.50.720">
    <property type="entry name" value="NAD(P)-binding Rossmann-like Domain"/>
    <property type="match status" value="1"/>
</dbReference>
<name>A0A7X3LJU0_9BACL</name>
<proteinExistence type="inferred from homology"/>
<protein>
    <submittedName>
        <fullName evidence="4">SDR family oxidoreductase</fullName>
    </submittedName>
</protein>
<dbReference type="RefSeq" id="WP_160500192.1">
    <property type="nucleotide sequence ID" value="NZ_WUBI01000004.1"/>
</dbReference>